<evidence type="ECO:0000313" key="2">
    <source>
        <dbReference type="Proteomes" id="UP000612282"/>
    </source>
</evidence>
<gene>
    <name evidence="1" type="ORF">Aco03nite_092400</name>
</gene>
<name>A0ABQ3XQP8_9ACTN</name>
<dbReference type="SUPFAM" id="SSF50998">
    <property type="entry name" value="Quinoprotein alcohol dehydrogenase-like"/>
    <property type="match status" value="1"/>
</dbReference>
<comment type="caution">
    <text evidence="1">The sequence shown here is derived from an EMBL/GenBank/DDBJ whole genome shotgun (WGS) entry which is preliminary data.</text>
</comment>
<dbReference type="RefSeq" id="WP_203808226.1">
    <property type="nucleotide sequence ID" value="NZ_BAAAQE010000049.1"/>
</dbReference>
<dbReference type="InterPro" id="IPR011047">
    <property type="entry name" value="Quinoprotein_ADH-like_sf"/>
</dbReference>
<keyword evidence="2" id="KW-1185">Reference proteome</keyword>
<accession>A0ABQ3XQP8</accession>
<dbReference type="EMBL" id="BOMG01000115">
    <property type="protein sequence ID" value="GID60836.1"/>
    <property type="molecule type" value="Genomic_DNA"/>
</dbReference>
<reference evidence="1 2" key="1">
    <citation type="submission" date="2021-01" db="EMBL/GenBank/DDBJ databases">
        <title>Whole genome shotgun sequence of Actinoplanes couchii NBRC 106145.</title>
        <authorList>
            <person name="Komaki H."/>
            <person name="Tamura T."/>
        </authorList>
    </citation>
    <scope>NUCLEOTIDE SEQUENCE [LARGE SCALE GENOMIC DNA]</scope>
    <source>
        <strain evidence="1 2">NBRC 106145</strain>
    </source>
</reference>
<protein>
    <submittedName>
        <fullName evidence="1">Uncharacterized protein</fullName>
    </submittedName>
</protein>
<proteinExistence type="predicted"/>
<sequence>MVFGWRKKKHDDGDLGLGLAPEIGRSRDGRYPRTFAPKPGTVWFEVEGRCSDGSFSPDGRELAVASGGERVNGTPDVHLGVYSTEDGTLRYEYDLQAYHVSVVHSGDGVFVADWQHRGDMLEPGALVHYTASQRAVLVGQAGINPMVGTATGVAALTYEGDLLIGGIAGVDVAGRPGPVACLAADRDSGRLAAGGDSLVLLDEHGRTLASAPVDRELHQVAFLSPDRLVSFDGEKVHLWQHRAGDLTAVAGVKAMAGAQRLAALPRLGVVLAGSRHLSEITMVRIDGDTVLPERPPAALTGGDLWHCANEDLLAVPSRYNHFLPPAPEQVEIFRTAALF</sequence>
<evidence type="ECO:0000313" key="1">
    <source>
        <dbReference type="EMBL" id="GID60836.1"/>
    </source>
</evidence>
<dbReference type="Proteomes" id="UP000612282">
    <property type="component" value="Unassembled WGS sequence"/>
</dbReference>
<organism evidence="1 2">
    <name type="scientific">Actinoplanes couchii</name>
    <dbReference type="NCBI Taxonomy" id="403638"/>
    <lineage>
        <taxon>Bacteria</taxon>
        <taxon>Bacillati</taxon>
        <taxon>Actinomycetota</taxon>
        <taxon>Actinomycetes</taxon>
        <taxon>Micromonosporales</taxon>
        <taxon>Micromonosporaceae</taxon>
        <taxon>Actinoplanes</taxon>
    </lineage>
</organism>